<dbReference type="EMBL" id="MBQG01000135">
    <property type="protein sequence ID" value="OHX48570.1"/>
    <property type="molecule type" value="Genomic_DNA"/>
</dbReference>
<dbReference type="RefSeq" id="WP_071152457.1">
    <property type="nucleotide sequence ID" value="NZ_QQRT01000047.1"/>
</dbReference>
<evidence type="ECO:0000313" key="2">
    <source>
        <dbReference type="EMBL" id="OHX48570.1"/>
    </source>
</evidence>
<comment type="caution">
    <text evidence="2">The sequence shown here is derived from an EMBL/GenBank/DDBJ whole genome shotgun (WGS) entry which is preliminary data.</text>
</comment>
<sequence>MEKKREVPEVPEEFFTERLKLRMPKPGDGKAVNAAIKASMDELKPWLPFVQEDPTPQDTEINTMESHILFLKRENLRYLIFDKETDQFIGSTGFHNIEWEIPKMEIGYWISTVHSGKGYMIEAVSALTDLALNHFACRRIEIRCDAENIKSRAVPEKLGYALEGTLHNDELSVDGNRLTDTCIYAKCQ</sequence>
<dbReference type="Gene3D" id="3.40.630.30">
    <property type="match status" value="1"/>
</dbReference>
<dbReference type="InterPro" id="IPR016181">
    <property type="entry name" value="Acyl_CoA_acyltransferase"/>
</dbReference>
<gene>
    <name evidence="2" type="ORF">BB776_01020</name>
</gene>
<dbReference type="Pfam" id="PF13302">
    <property type="entry name" value="Acetyltransf_3"/>
    <property type="match status" value="1"/>
</dbReference>
<dbReference type="InterPro" id="IPR000182">
    <property type="entry name" value="GNAT_dom"/>
</dbReference>
<organism evidence="2 3">
    <name type="scientific">Planococcus salinarum</name>
    <dbReference type="NCBI Taxonomy" id="622695"/>
    <lineage>
        <taxon>Bacteria</taxon>
        <taxon>Bacillati</taxon>
        <taxon>Bacillota</taxon>
        <taxon>Bacilli</taxon>
        <taxon>Bacillales</taxon>
        <taxon>Caryophanaceae</taxon>
        <taxon>Planococcus</taxon>
    </lineage>
</organism>
<evidence type="ECO:0000313" key="3">
    <source>
        <dbReference type="Proteomes" id="UP000242153"/>
    </source>
</evidence>
<protein>
    <submittedName>
        <fullName evidence="2">Acetyltransferase</fullName>
    </submittedName>
</protein>
<keyword evidence="3" id="KW-1185">Reference proteome</keyword>
<dbReference type="PROSITE" id="PS51186">
    <property type="entry name" value="GNAT"/>
    <property type="match status" value="1"/>
</dbReference>
<dbReference type="PANTHER" id="PTHR43441:SF3">
    <property type="entry name" value="ACETYLTRANSFERASE"/>
    <property type="match status" value="1"/>
</dbReference>
<evidence type="ECO:0000259" key="1">
    <source>
        <dbReference type="PROSITE" id="PS51186"/>
    </source>
</evidence>
<dbReference type="PANTHER" id="PTHR43441">
    <property type="entry name" value="RIBOSOMAL-PROTEIN-SERINE ACETYLTRANSFERASE"/>
    <property type="match status" value="1"/>
</dbReference>
<dbReference type="SUPFAM" id="SSF55729">
    <property type="entry name" value="Acyl-CoA N-acyltransferases (Nat)"/>
    <property type="match status" value="1"/>
</dbReference>
<accession>A0ABX3CTP0</accession>
<dbReference type="Proteomes" id="UP000242153">
    <property type="component" value="Unassembled WGS sequence"/>
</dbReference>
<dbReference type="InterPro" id="IPR051908">
    <property type="entry name" value="Ribosomal_N-acetyltransferase"/>
</dbReference>
<name>A0ABX3CTP0_9BACL</name>
<proteinExistence type="predicted"/>
<feature type="domain" description="N-acetyltransferase" evidence="1">
    <location>
        <begin position="34"/>
        <end position="183"/>
    </location>
</feature>
<reference evidence="2" key="1">
    <citation type="submission" date="2016-07" db="EMBL/GenBank/DDBJ databases">
        <title>Draft genome Planococcus salivarum.</title>
        <authorList>
            <person name="See-Too W.S."/>
        </authorList>
    </citation>
    <scope>NUCLEOTIDE SEQUENCE [LARGE SCALE GENOMIC DNA]</scope>
    <source>
        <strain evidence="2">DSM 23820</strain>
    </source>
</reference>